<dbReference type="RefSeq" id="WP_132188307.1">
    <property type="nucleotide sequence ID" value="NZ_SLWM01000002.1"/>
</dbReference>
<evidence type="ECO:0008006" key="5">
    <source>
        <dbReference type="Google" id="ProtNLM"/>
    </source>
</evidence>
<protein>
    <recommendedName>
        <fullName evidence="5">Secreted protein</fullName>
    </recommendedName>
</protein>
<name>A0ABY2BR97_9ACTN</name>
<dbReference type="EMBL" id="SLWM01000002">
    <property type="protein sequence ID" value="TCO29286.1"/>
    <property type="molecule type" value="Genomic_DNA"/>
</dbReference>
<gene>
    <name evidence="3" type="ORF">EV644_1022</name>
</gene>
<evidence type="ECO:0000256" key="2">
    <source>
        <dbReference type="SAM" id="SignalP"/>
    </source>
</evidence>
<proteinExistence type="predicted"/>
<evidence type="ECO:0000313" key="3">
    <source>
        <dbReference type="EMBL" id="TCO29286.1"/>
    </source>
</evidence>
<reference evidence="3 4" key="1">
    <citation type="journal article" date="2015" name="Stand. Genomic Sci.">
        <title>Genomic Encyclopedia of Bacterial and Archaeal Type Strains, Phase III: the genomes of soil and plant-associated and newly described type strains.</title>
        <authorList>
            <person name="Whitman W.B."/>
            <person name="Woyke T."/>
            <person name="Klenk H.P."/>
            <person name="Zhou Y."/>
            <person name="Lilburn T.G."/>
            <person name="Beck B.J."/>
            <person name="De Vos P."/>
            <person name="Vandamme P."/>
            <person name="Eisen J.A."/>
            <person name="Garrity G."/>
            <person name="Hugenholtz P."/>
            <person name="Kyrpides N.C."/>
        </authorList>
    </citation>
    <scope>NUCLEOTIDE SEQUENCE [LARGE SCALE GENOMIC DNA]</scope>
    <source>
        <strain evidence="3 4">VKM Ac-2538</strain>
    </source>
</reference>
<feature type="chain" id="PRO_5047507837" description="Secreted protein" evidence="2">
    <location>
        <begin position="29"/>
        <end position="234"/>
    </location>
</feature>
<feature type="region of interest" description="Disordered" evidence="1">
    <location>
        <begin position="150"/>
        <end position="174"/>
    </location>
</feature>
<organism evidence="3 4">
    <name type="scientific">Kribbella orskensis</name>
    <dbReference type="NCBI Taxonomy" id="2512216"/>
    <lineage>
        <taxon>Bacteria</taxon>
        <taxon>Bacillati</taxon>
        <taxon>Actinomycetota</taxon>
        <taxon>Actinomycetes</taxon>
        <taxon>Propionibacteriales</taxon>
        <taxon>Kribbellaceae</taxon>
        <taxon>Kribbella</taxon>
    </lineage>
</organism>
<evidence type="ECO:0000256" key="1">
    <source>
        <dbReference type="SAM" id="MobiDB-lite"/>
    </source>
</evidence>
<evidence type="ECO:0000313" key="4">
    <source>
        <dbReference type="Proteomes" id="UP000295818"/>
    </source>
</evidence>
<keyword evidence="4" id="KW-1185">Reference proteome</keyword>
<accession>A0ABY2BR97</accession>
<keyword evidence="2" id="KW-0732">Signal</keyword>
<feature type="signal peptide" evidence="2">
    <location>
        <begin position="1"/>
        <end position="28"/>
    </location>
</feature>
<comment type="caution">
    <text evidence="3">The sequence shown here is derived from an EMBL/GenBank/DDBJ whole genome shotgun (WGS) entry which is preliminary data.</text>
</comment>
<dbReference type="Proteomes" id="UP000295818">
    <property type="component" value="Unassembled WGS sequence"/>
</dbReference>
<sequence length="234" mass="24488">MRSWVRRTVLLGVAVLVTAAAGVAPAEAGGPTSVLLSAPGIGKVVATGYEDPKYNELQQLLDVGVPAKSETGGDDRSVGGFIRATWLIHDMSVWRLDIIYPDAPGGPWIATTEDKGMSGQGLDAQPVWHRSINGARLTQVLGSLGLFDKDPNHNGWGGGPTGPPQTDPSGPVVVEQPATVDQPATAPTGTVKAEQGALTGWRWIIPGALLGAAAALLATRLLPKRRQWDLIDAE</sequence>